<keyword evidence="1" id="KW-1133">Transmembrane helix</keyword>
<evidence type="ECO:0000256" key="1">
    <source>
        <dbReference type="SAM" id="Phobius"/>
    </source>
</evidence>
<feature type="transmembrane region" description="Helical" evidence="1">
    <location>
        <begin position="17"/>
        <end position="39"/>
    </location>
</feature>
<organism evidence="2 3">
    <name type="scientific">Promicromonospora aerolata</name>
    <dbReference type="NCBI Taxonomy" id="195749"/>
    <lineage>
        <taxon>Bacteria</taxon>
        <taxon>Bacillati</taxon>
        <taxon>Actinomycetota</taxon>
        <taxon>Actinomycetes</taxon>
        <taxon>Micrococcales</taxon>
        <taxon>Promicromonosporaceae</taxon>
        <taxon>Promicromonospora</taxon>
    </lineage>
</organism>
<name>A0ABW4V6Y6_9MICO</name>
<evidence type="ECO:0008006" key="4">
    <source>
        <dbReference type="Google" id="ProtNLM"/>
    </source>
</evidence>
<dbReference type="EMBL" id="JBHUHF010000001">
    <property type="protein sequence ID" value="MFD2025788.1"/>
    <property type="molecule type" value="Genomic_DNA"/>
</dbReference>
<keyword evidence="3" id="KW-1185">Reference proteome</keyword>
<proteinExistence type="predicted"/>
<evidence type="ECO:0000313" key="3">
    <source>
        <dbReference type="Proteomes" id="UP001597338"/>
    </source>
</evidence>
<comment type="caution">
    <text evidence="2">The sequence shown here is derived from an EMBL/GenBank/DDBJ whole genome shotgun (WGS) entry which is preliminary data.</text>
</comment>
<dbReference type="RefSeq" id="WP_377197662.1">
    <property type="nucleotide sequence ID" value="NZ_JBHUHF010000001.1"/>
</dbReference>
<keyword evidence="1" id="KW-0812">Transmembrane</keyword>
<evidence type="ECO:0000313" key="2">
    <source>
        <dbReference type="EMBL" id="MFD2025788.1"/>
    </source>
</evidence>
<reference evidence="3" key="1">
    <citation type="journal article" date="2019" name="Int. J. Syst. Evol. Microbiol.">
        <title>The Global Catalogue of Microorganisms (GCM) 10K type strain sequencing project: providing services to taxonomists for standard genome sequencing and annotation.</title>
        <authorList>
            <consortium name="The Broad Institute Genomics Platform"/>
            <consortium name="The Broad Institute Genome Sequencing Center for Infectious Disease"/>
            <person name="Wu L."/>
            <person name="Ma J."/>
        </authorList>
    </citation>
    <scope>NUCLEOTIDE SEQUENCE [LARGE SCALE GENOMIC DNA]</scope>
    <source>
        <strain evidence="3">CCM 7043</strain>
    </source>
</reference>
<keyword evidence="1" id="KW-0472">Membrane</keyword>
<dbReference type="Proteomes" id="UP001597338">
    <property type="component" value="Unassembled WGS sequence"/>
</dbReference>
<gene>
    <name evidence="2" type="ORF">ACFSL2_09730</name>
</gene>
<accession>A0ABW4V6Y6</accession>
<protein>
    <recommendedName>
        <fullName evidence="4">Secreted protein with PEP-CTERM sorting signal</fullName>
    </recommendedName>
</protein>
<sequence>MRVRPVPDHRFFAPGPFLGALVLAAVVIGIGVGLFRWAWRPKSPKQPDSPAEEP</sequence>